<dbReference type="EMBL" id="CP030139">
    <property type="protein sequence ID" value="AZB72235.1"/>
    <property type="molecule type" value="Genomic_DNA"/>
</dbReference>
<gene>
    <name evidence="1" type="ORF">DOP62_05405</name>
</gene>
<reference evidence="1 2" key="1">
    <citation type="journal article" date="2018" name="Sci. Rep.">
        <title>Genome Features and Biochemical Characteristics of a Robust, Fast Growing and Naturally Transformable Cyanobacterium Synechococcus elongatus PCC 11801 Isolated from India.</title>
        <authorList>
            <person name="Jaiswal D."/>
            <person name="Sengupta A."/>
            <person name="Sohoni S."/>
            <person name="Sengupta S."/>
            <person name="Phadnavis A.G."/>
            <person name="Pakrasi H.B."/>
            <person name="Wangikar P.P."/>
        </authorList>
    </citation>
    <scope>NUCLEOTIDE SEQUENCE [LARGE SCALE GENOMIC DNA]</scope>
    <source>
        <strain evidence="1 2">PCC 11801</strain>
    </source>
</reference>
<dbReference type="RefSeq" id="WP_208676280.1">
    <property type="nucleotide sequence ID" value="NZ_CP030139.2"/>
</dbReference>
<organism evidence="1 2">
    <name type="scientific">Synechococcus elongatus PCC 11801</name>
    <dbReference type="NCBI Taxonomy" id="2219813"/>
    <lineage>
        <taxon>Bacteria</taxon>
        <taxon>Bacillati</taxon>
        <taxon>Cyanobacteriota</taxon>
        <taxon>Cyanophyceae</taxon>
        <taxon>Synechococcales</taxon>
        <taxon>Synechococcaceae</taxon>
        <taxon>Synechococcus</taxon>
    </lineage>
</organism>
<evidence type="ECO:0000313" key="1">
    <source>
        <dbReference type="EMBL" id="AZB72235.1"/>
    </source>
</evidence>
<dbReference type="Proteomes" id="UP000267249">
    <property type="component" value="Chromosome"/>
</dbReference>
<dbReference type="NCBIfam" id="NF045598">
    <property type="entry name" value="asr1405_asl0597"/>
    <property type="match status" value="1"/>
</dbReference>
<name>A0AAN1UU52_SYNEL</name>
<dbReference type="InterPro" id="IPR054637">
    <property type="entry name" value="Asr1405_Asl0597-like"/>
</dbReference>
<accession>A0AAN1UU52</accession>
<proteinExistence type="predicted"/>
<protein>
    <submittedName>
        <fullName evidence="1">Asr1405/Asl0597 family protein</fullName>
    </submittedName>
</protein>
<dbReference type="AlphaFoldDB" id="A0AAN1UU52"/>
<sequence length="86" mass="10437">MDSRQPLYWIQLDLDSTTRWDCYHRCCELALDCYCTPCHPLRIQIETPLQAIQVWSICQWIQRDRPSLSSFLESCWQLPVYQEQQR</sequence>
<evidence type="ECO:0000313" key="2">
    <source>
        <dbReference type="Proteomes" id="UP000267249"/>
    </source>
</evidence>